<evidence type="ECO:0000313" key="1">
    <source>
        <dbReference type="EMBL" id="KAJ3525313.1"/>
    </source>
</evidence>
<reference evidence="1" key="1">
    <citation type="submission" date="2022-08" db="EMBL/GenBank/DDBJ databases">
        <title>Genome Sequence of Fusarium decemcellulare.</title>
        <authorList>
            <person name="Buettner E."/>
        </authorList>
    </citation>
    <scope>NUCLEOTIDE SEQUENCE</scope>
    <source>
        <strain evidence="1">Babe19</strain>
    </source>
</reference>
<comment type="caution">
    <text evidence="1">The sequence shown here is derived from an EMBL/GenBank/DDBJ whole genome shotgun (WGS) entry which is preliminary data.</text>
</comment>
<name>A0ACC1RRL1_9HYPO</name>
<proteinExistence type="predicted"/>
<organism evidence="1 2">
    <name type="scientific">Fusarium decemcellulare</name>
    <dbReference type="NCBI Taxonomy" id="57161"/>
    <lineage>
        <taxon>Eukaryota</taxon>
        <taxon>Fungi</taxon>
        <taxon>Dikarya</taxon>
        <taxon>Ascomycota</taxon>
        <taxon>Pezizomycotina</taxon>
        <taxon>Sordariomycetes</taxon>
        <taxon>Hypocreomycetidae</taxon>
        <taxon>Hypocreales</taxon>
        <taxon>Nectriaceae</taxon>
        <taxon>Fusarium</taxon>
        <taxon>Fusarium decemcellulare species complex</taxon>
    </lineage>
</organism>
<dbReference type="EMBL" id="JANRMS010001930">
    <property type="protein sequence ID" value="KAJ3525313.1"/>
    <property type="molecule type" value="Genomic_DNA"/>
</dbReference>
<sequence length="509" mass="56265">MSTDIDHQNPSEVLYDHVYTRVTDAIAGTPSRLTPSVPQTVDKLETAQDDGEAPRATQTTTDEIKAMVHTVVLVKPEPAANTTDMSLDAASVSGSDVLKLQTPAVTTAASDVSLDDTMSTRSSSSSIPTEMTGPPTTDDNMEGPSETKVSDISNRILDVILEYSLNKFDSTAELHNAGRPKFLAVISRFVRARQKVLMCLPAFPFKSANKVEKVLGALPDKAEELALGRLNSMCATIGHIYEPGAELTIISDGLVYNDLLGISDQETWRYGSALRAMAERKTFSHLAFSRLQDLVAVKNLPEDLVELTYVANATNFRRTLFNVHGRDGDIDIEHEIATNPDTLMTYKGYSRFLKSDLQYIFGTPTSGKRYRKDVKYLAKQMLVRGYNLLVTQAFAAAVKARFPNHLRLSIHQSTGEHKISISLLNTKTGFTTPWHCSVALMADGEWLSALMSDFKADRLLELVEEDGRPSYFREVPRQRLYLKGNTESLIVDEEERPVGCSCRTTARAS</sequence>
<gene>
    <name evidence="1" type="ORF">NM208_g11695</name>
</gene>
<keyword evidence="2" id="KW-1185">Reference proteome</keyword>
<protein>
    <submittedName>
        <fullName evidence="1">Uncharacterized protein</fullName>
    </submittedName>
</protein>
<evidence type="ECO:0000313" key="2">
    <source>
        <dbReference type="Proteomes" id="UP001148629"/>
    </source>
</evidence>
<accession>A0ACC1RRL1</accession>
<dbReference type="Proteomes" id="UP001148629">
    <property type="component" value="Unassembled WGS sequence"/>
</dbReference>